<evidence type="ECO:0000313" key="5">
    <source>
        <dbReference type="Proteomes" id="UP000594454"/>
    </source>
</evidence>
<dbReference type="CDD" id="cd00190">
    <property type="entry name" value="Tryp_SPc"/>
    <property type="match status" value="1"/>
</dbReference>
<dbReference type="InterPro" id="IPR001254">
    <property type="entry name" value="Trypsin_dom"/>
</dbReference>
<dbReference type="InterPro" id="IPR018114">
    <property type="entry name" value="TRYPSIN_HIS"/>
</dbReference>
<dbReference type="InParanoid" id="A0A7R8YST7"/>
<protein>
    <recommendedName>
        <fullName evidence="3">Peptidase S1 domain-containing protein</fullName>
    </recommendedName>
</protein>
<dbReference type="FunFam" id="2.40.10.10:FF:000116">
    <property type="entry name" value="Serine protease P16"/>
    <property type="match status" value="1"/>
</dbReference>
<dbReference type="PANTHER" id="PTHR24252:SF7">
    <property type="entry name" value="HYALIN"/>
    <property type="match status" value="1"/>
</dbReference>
<dbReference type="InterPro" id="IPR009003">
    <property type="entry name" value="Peptidase_S1_PA"/>
</dbReference>
<dbReference type="SMART" id="SM00020">
    <property type="entry name" value="Tryp_SPc"/>
    <property type="match status" value="1"/>
</dbReference>
<dbReference type="PANTHER" id="PTHR24252">
    <property type="entry name" value="ACROSIN-RELATED"/>
    <property type="match status" value="1"/>
</dbReference>
<accession>A0A7R8YST7</accession>
<dbReference type="InterPro" id="IPR043504">
    <property type="entry name" value="Peptidase_S1_PA_chymotrypsin"/>
</dbReference>
<dbReference type="FunCoup" id="A0A7R8YST7">
    <property type="interactions" value="32"/>
</dbReference>
<keyword evidence="5" id="KW-1185">Reference proteome</keyword>
<feature type="chain" id="PRO_5031074734" description="Peptidase S1 domain-containing protein" evidence="2">
    <location>
        <begin position="24"/>
        <end position="292"/>
    </location>
</feature>
<keyword evidence="2" id="KW-0732">Signal</keyword>
<dbReference type="InterPro" id="IPR001314">
    <property type="entry name" value="Peptidase_S1A"/>
</dbReference>
<evidence type="ECO:0000259" key="3">
    <source>
        <dbReference type="PROSITE" id="PS50240"/>
    </source>
</evidence>
<feature type="signal peptide" evidence="2">
    <location>
        <begin position="1"/>
        <end position="23"/>
    </location>
</feature>
<dbReference type="OMA" id="CNGLQKF"/>
<dbReference type="PRINTS" id="PR00722">
    <property type="entry name" value="CHYMOTRYPSIN"/>
</dbReference>
<dbReference type="Pfam" id="PF00089">
    <property type="entry name" value="Trypsin"/>
    <property type="match status" value="1"/>
</dbReference>
<dbReference type="Proteomes" id="UP000594454">
    <property type="component" value="Chromosome 2"/>
</dbReference>
<dbReference type="GO" id="GO:0004252">
    <property type="term" value="F:serine-type endopeptidase activity"/>
    <property type="evidence" value="ECO:0007669"/>
    <property type="project" value="InterPro"/>
</dbReference>
<dbReference type="EMBL" id="LR899010">
    <property type="protein sequence ID" value="CAD7080984.1"/>
    <property type="molecule type" value="Genomic_DNA"/>
</dbReference>
<dbReference type="SUPFAM" id="SSF50494">
    <property type="entry name" value="Trypsin-like serine proteases"/>
    <property type="match status" value="1"/>
</dbReference>
<reference evidence="4 5" key="1">
    <citation type="submission" date="2020-11" db="EMBL/GenBank/DDBJ databases">
        <authorList>
            <person name="Wallbank WR R."/>
            <person name="Pardo Diaz C."/>
            <person name="Kozak K."/>
            <person name="Martin S."/>
            <person name="Jiggins C."/>
            <person name="Moest M."/>
            <person name="Warren A I."/>
            <person name="Generalovic N T."/>
            <person name="Byers J.R.P. K."/>
            <person name="Montejo-Kovacevich G."/>
            <person name="Yen C E."/>
        </authorList>
    </citation>
    <scope>NUCLEOTIDE SEQUENCE [LARGE SCALE GENOMIC DNA]</scope>
</reference>
<dbReference type="OrthoDB" id="9448935at2759"/>
<evidence type="ECO:0000313" key="4">
    <source>
        <dbReference type="EMBL" id="CAD7080984.1"/>
    </source>
</evidence>
<dbReference type="GO" id="GO:0006508">
    <property type="term" value="P:proteolysis"/>
    <property type="evidence" value="ECO:0007669"/>
    <property type="project" value="InterPro"/>
</dbReference>
<proteinExistence type="predicted"/>
<dbReference type="PROSITE" id="PS50240">
    <property type="entry name" value="TRYPSIN_DOM"/>
    <property type="match status" value="1"/>
</dbReference>
<organism evidence="4 5">
    <name type="scientific">Hermetia illucens</name>
    <name type="common">Black soldier fly</name>
    <dbReference type="NCBI Taxonomy" id="343691"/>
    <lineage>
        <taxon>Eukaryota</taxon>
        <taxon>Metazoa</taxon>
        <taxon>Ecdysozoa</taxon>
        <taxon>Arthropoda</taxon>
        <taxon>Hexapoda</taxon>
        <taxon>Insecta</taxon>
        <taxon>Pterygota</taxon>
        <taxon>Neoptera</taxon>
        <taxon>Endopterygota</taxon>
        <taxon>Diptera</taxon>
        <taxon>Brachycera</taxon>
        <taxon>Stratiomyomorpha</taxon>
        <taxon>Stratiomyidae</taxon>
        <taxon>Hermetiinae</taxon>
        <taxon>Hermetia</taxon>
    </lineage>
</organism>
<evidence type="ECO:0000256" key="1">
    <source>
        <dbReference type="ARBA" id="ARBA00023157"/>
    </source>
</evidence>
<dbReference type="Gene3D" id="2.40.10.10">
    <property type="entry name" value="Trypsin-like serine proteases"/>
    <property type="match status" value="1"/>
</dbReference>
<name>A0A7R8YST7_HERIL</name>
<sequence>MTPLNYILLSSLLVSIAFDSCFSSRQRSLSSISCLETPRKSRIVGGVTAEKGEAPYIVSLTRRGGHFCGATILNANWIVTAGHCVCNGLNKIMKPSQIKGIVGLHQISDYRQNENSEEDPYEVQFKNIVPHPEYGCTKVANDIALLQLSQPLKFSKHIQPTCVALDDNDLYEDTVGIVSGWGWTHENQDIGDRADILQKAAVKVWNNERCQRSFEANGMKNTITQSQMCAGHETGGIDSCWADSGGPLVTASNTLIGIVSTGIGCARPGLPGIYTRVTKYTDWIESVIFNKF</sequence>
<feature type="domain" description="Peptidase S1" evidence="3">
    <location>
        <begin position="43"/>
        <end position="289"/>
    </location>
</feature>
<dbReference type="PROSITE" id="PS00134">
    <property type="entry name" value="TRYPSIN_HIS"/>
    <property type="match status" value="1"/>
</dbReference>
<gene>
    <name evidence="4" type="ORF">HERILL_LOCUS4111</name>
</gene>
<keyword evidence="1" id="KW-1015">Disulfide bond</keyword>
<dbReference type="AlphaFoldDB" id="A0A7R8YST7"/>
<evidence type="ECO:0000256" key="2">
    <source>
        <dbReference type="SAM" id="SignalP"/>
    </source>
</evidence>